<feature type="region of interest" description="Disordered" evidence="1">
    <location>
        <begin position="23"/>
        <end position="70"/>
    </location>
</feature>
<reference evidence="3 4" key="1">
    <citation type="submission" date="2018-06" db="EMBL/GenBank/DDBJ databases">
        <authorList>
            <consortium name="Pathogen Informatics"/>
            <person name="Doyle S."/>
        </authorList>
    </citation>
    <scope>NUCLEOTIDE SEQUENCE [LARGE SCALE GENOMIC DNA]</scope>
    <source>
        <strain evidence="3 4">NCTC11388</strain>
    </source>
</reference>
<evidence type="ECO:0000256" key="2">
    <source>
        <dbReference type="SAM" id="SignalP"/>
    </source>
</evidence>
<dbReference type="RefSeq" id="WP_115172052.1">
    <property type="nucleotide sequence ID" value="NZ_UGYW01000002.1"/>
</dbReference>
<organism evidence="3 4">
    <name type="scientific">Sphingobacterium spiritivorum</name>
    <name type="common">Flavobacterium spiritivorum</name>
    <dbReference type="NCBI Taxonomy" id="258"/>
    <lineage>
        <taxon>Bacteria</taxon>
        <taxon>Pseudomonadati</taxon>
        <taxon>Bacteroidota</taxon>
        <taxon>Sphingobacteriia</taxon>
        <taxon>Sphingobacteriales</taxon>
        <taxon>Sphingobacteriaceae</taxon>
        <taxon>Sphingobacterium</taxon>
    </lineage>
</organism>
<sequence>MKKTKLIMMLAAGCMLSVAACGNSKTENSGQSTTVPPTNGEDTRYNQNQADSLVMPIDSNVTDTSNTDTR</sequence>
<name>A0A380C8K7_SPHSI</name>
<dbReference type="EMBL" id="UGYW01000002">
    <property type="protein sequence ID" value="SUJ14000.1"/>
    <property type="molecule type" value="Genomic_DNA"/>
</dbReference>
<feature type="chain" id="PRO_5016648027" evidence="2">
    <location>
        <begin position="21"/>
        <end position="70"/>
    </location>
</feature>
<dbReference type="AlphaFoldDB" id="A0A380C8K7"/>
<proteinExistence type="predicted"/>
<dbReference type="Proteomes" id="UP000254893">
    <property type="component" value="Unassembled WGS sequence"/>
</dbReference>
<evidence type="ECO:0000313" key="4">
    <source>
        <dbReference type="Proteomes" id="UP000254893"/>
    </source>
</evidence>
<gene>
    <name evidence="3" type="ORF">NCTC11388_02325</name>
</gene>
<accession>A0A380C8K7</accession>
<protein>
    <submittedName>
        <fullName evidence="3">Uncharacterized protein</fullName>
    </submittedName>
</protein>
<evidence type="ECO:0000256" key="1">
    <source>
        <dbReference type="SAM" id="MobiDB-lite"/>
    </source>
</evidence>
<feature type="compositionally biased region" description="Low complexity" evidence="1">
    <location>
        <begin position="58"/>
        <end position="70"/>
    </location>
</feature>
<dbReference type="PROSITE" id="PS51257">
    <property type="entry name" value="PROKAR_LIPOPROTEIN"/>
    <property type="match status" value="1"/>
</dbReference>
<keyword evidence="2" id="KW-0732">Signal</keyword>
<feature type="compositionally biased region" description="Polar residues" evidence="1">
    <location>
        <begin position="23"/>
        <end position="37"/>
    </location>
</feature>
<feature type="signal peptide" evidence="2">
    <location>
        <begin position="1"/>
        <end position="20"/>
    </location>
</feature>
<evidence type="ECO:0000313" key="3">
    <source>
        <dbReference type="EMBL" id="SUJ14000.1"/>
    </source>
</evidence>